<evidence type="ECO:0000313" key="2">
    <source>
        <dbReference type="Proteomes" id="UP000467428"/>
    </source>
</evidence>
<accession>A0A7I7RXM5</accession>
<dbReference type="RefSeq" id="WP_179973622.1">
    <property type="nucleotide sequence ID" value="NZ_AP022593.1"/>
</dbReference>
<sequence length="135" mass="14206">MLVVMQGSGLASADAISGQTYADASEYLSETGSEVVIATVVGDQLERDKCIVTHWQLNSSNKEQALVYLNCNATVATAGDAGNSVTTPAGQQAKLDAKRAANITKDSSICETSDDATEWCISLCERTELCTYTGS</sequence>
<dbReference type="AlphaFoldDB" id="A0A7I7RXM5"/>
<dbReference type="KEGG" id="marz:MARA_28560"/>
<keyword evidence="2" id="KW-1185">Reference proteome</keyword>
<proteinExistence type="predicted"/>
<name>A0A7I7RXM5_9MYCO</name>
<evidence type="ECO:0000313" key="1">
    <source>
        <dbReference type="EMBL" id="BBY49388.1"/>
    </source>
</evidence>
<organism evidence="1 2">
    <name type="scientific">Mycolicibacterium arabiense</name>
    <dbReference type="NCBI Taxonomy" id="1286181"/>
    <lineage>
        <taxon>Bacteria</taxon>
        <taxon>Bacillati</taxon>
        <taxon>Actinomycetota</taxon>
        <taxon>Actinomycetes</taxon>
        <taxon>Mycobacteriales</taxon>
        <taxon>Mycobacteriaceae</taxon>
        <taxon>Mycolicibacterium</taxon>
    </lineage>
</organism>
<geneLocation type="plasmid" evidence="2">
    <name>pjcm18538 dna</name>
</geneLocation>
<dbReference type="Proteomes" id="UP000467428">
    <property type="component" value="Chromosome"/>
</dbReference>
<reference evidence="1 2" key="1">
    <citation type="journal article" date="2019" name="Emerg. Microbes Infect.">
        <title>Comprehensive subspecies identification of 175 nontuberculous mycobacteria species based on 7547 genomic profiles.</title>
        <authorList>
            <person name="Matsumoto Y."/>
            <person name="Kinjo T."/>
            <person name="Motooka D."/>
            <person name="Nabeya D."/>
            <person name="Jung N."/>
            <person name="Uechi K."/>
            <person name="Horii T."/>
            <person name="Iida T."/>
            <person name="Fujita J."/>
            <person name="Nakamura S."/>
        </authorList>
    </citation>
    <scope>NUCLEOTIDE SEQUENCE [LARGE SCALE GENOMIC DNA]</scope>
    <source>
        <strain evidence="1 2">JCM 18538</strain>
    </source>
</reference>
<protein>
    <submittedName>
        <fullName evidence="1">Uncharacterized protein</fullName>
    </submittedName>
</protein>
<dbReference type="EMBL" id="AP022593">
    <property type="protein sequence ID" value="BBY49388.1"/>
    <property type="molecule type" value="Genomic_DNA"/>
</dbReference>
<gene>
    <name evidence="1" type="ORF">MARA_28560</name>
</gene>